<keyword evidence="1" id="KW-0812">Transmembrane</keyword>
<dbReference type="OrthoDB" id="116480at2"/>
<feature type="transmembrane region" description="Helical" evidence="1">
    <location>
        <begin position="116"/>
        <end position="137"/>
    </location>
</feature>
<evidence type="ECO:0000313" key="2">
    <source>
        <dbReference type="EMBL" id="KIE46023.1"/>
    </source>
</evidence>
<keyword evidence="1" id="KW-1133">Transmembrane helix</keyword>
<feature type="transmembrane region" description="Helical" evidence="1">
    <location>
        <begin position="60"/>
        <end position="80"/>
    </location>
</feature>
<feature type="transmembrane region" description="Helical" evidence="1">
    <location>
        <begin position="149"/>
        <end position="172"/>
    </location>
</feature>
<gene>
    <name evidence="2" type="ORF">U732_2462</name>
</gene>
<feature type="transmembrane region" description="Helical" evidence="1">
    <location>
        <begin position="217"/>
        <end position="235"/>
    </location>
</feature>
<dbReference type="PANTHER" id="PTHR41282">
    <property type="entry name" value="CONSERVED TRANSMEMBRANE PROTEIN-RELATED"/>
    <property type="match status" value="1"/>
</dbReference>
<dbReference type="STRING" id="29341.RSJ17_02735"/>
<dbReference type="PIRSF" id="PIRSF009160">
    <property type="entry name" value="UCP009160"/>
    <property type="match status" value="1"/>
</dbReference>
<comment type="caution">
    <text evidence="2">The sequence shown here is derived from an EMBL/GenBank/DDBJ whole genome shotgun (WGS) entry which is preliminary data.</text>
</comment>
<dbReference type="PANTHER" id="PTHR41282:SF1">
    <property type="entry name" value="CONSERVED TRANSMEMBRANE PROTEIN-RELATED"/>
    <property type="match status" value="1"/>
</dbReference>
<feature type="transmembrane region" description="Helical" evidence="1">
    <location>
        <begin position="92"/>
        <end position="110"/>
    </location>
</feature>
<proteinExistence type="predicted"/>
<evidence type="ECO:0000313" key="3">
    <source>
        <dbReference type="Proteomes" id="UP000031366"/>
    </source>
</evidence>
<keyword evidence="3" id="KW-1185">Reference proteome</keyword>
<dbReference type="AlphaFoldDB" id="A0A0C1U3H2"/>
<keyword evidence="1" id="KW-0472">Membrane</keyword>
<protein>
    <submittedName>
        <fullName evidence="2">Inhibitor of apoptosis-promoting Bax1 family protein</fullName>
    </submittedName>
</protein>
<name>A0A0C1U3H2_9CLOT</name>
<dbReference type="EMBL" id="AYSO01000018">
    <property type="protein sequence ID" value="KIE46023.1"/>
    <property type="molecule type" value="Genomic_DNA"/>
</dbReference>
<sequence length="248" mass="27135">MRIKSPKVNGFLFSGFEKIGDYSYEERMTVSGARNKTLVLLLIMIASSAISWYLMNGKYIGSSIWLILLGVGMVLPLAIVTTISPKSSSFAAPFYAIGEGFLLAGVSLQVEKYYPGIVMPAILLSIAIAISILLIYQEIGRLPSKFIKGIFIATFGVAISYLITFVISLFGVNIPFIHTSGPMGILLSVVVIVIAASNLLIDFDFVCRGAESGAPKYMEWYSAISIMVTLVWMYLEVLELLEKIKDGD</sequence>
<dbReference type="Pfam" id="PF12811">
    <property type="entry name" value="BaxI_1"/>
    <property type="match status" value="1"/>
</dbReference>
<feature type="transmembrane region" description="Helical" evidence="1">
    <location>
        <begin position="184"/>
        <end position="205"/>
    </location>
</feature>
<dbReference type="RefSeq" id="WP_039634825.1">
    <property type="nucleotide sequence ID" value="NZ_AYSO01000018.1"/>
</dbReference>
<accession>A0A0C1U3H2</accession>
<reference evidence="2 3" key="1">
    <citation type="journal article" date="2015" name="Infect. Genet. Evol.">
        <title>Genomic sequences of six botulinum neurotoxin-producing strains representing three clostridial species illustrate the mobility and diversity of botulinum neurotoxin genes.</title>
        <authorList>
            <person name="Smith T.J."/>
            <person name="Hill K.K."/>
            <person name="Xie G."/>
            <person name="Foley B.T."/>
            <person name="Williamson C.H."/>
            <person name="Foster J.T."/>
            <person name="Johnson S.L."/>
            <person name="Chertkov O."/>
            <person name="Teshima H."/>
            <person name="Gibbons H.S."/>
            <person name="Johnsky L.A."/>
            <person name="Karavis M.A."/>
            <person name="Smith L.A."/>
        </authorList>
    </citation>
    <scope>NUCLEOTIDE SEQUENCE [LARGE SCALE GENOMIC DNA]</scope>
    <source>
        <strain evidence="2 3">CDC 2741</strain>
    </source>
</reference>
<evidence type="ECO:0000256" key="1">
    <source>
        <dbReference type="SAM" id="Phobius"/>
    </source>
</evidence>
<dbReference type="InterPro" id="IPR010539">
    <property type="entry name" value="BaxI_1-like"/>
</dbReference>
<dbReference type="Proteomes" id="UP000031366">
    <property type="component" value="Unassembled WGS sequence"/>
</dbReference>
<organism evidence="2 3">
    <name type="scientific">Clostridium argentinense CDC 2741</name>
    <dbReference type="NCBI Taxonomy" id="1418104"/>
    <lineage>
        <taxon>Bacteria</taxon>
        <taxon>Bacillati</taxon>
        <taxon>Bacillota</taxon>
        <taxon>Clostridia</taxon>
        <taxon>Eubacteriales</taxon>
        <taxon>Clostridiaceae</taxon>
        <taxon>Clostridium</taxon>
    </lineage>
</organism>
<feature type="transmembrane region" description="Helical" evidence="1">
    <location>
        <begin position="37"/>
        <end position="54"/>
    </location>
</feature>